<sequence>MVAGEVRKLAQRSADAAKEIKTLITDSVAKVEDGGKLVDKAGQTLKEIVTSIKKVSDIVAEIAAASREQAAGIEQVNKAILQMDQVTQQNAALVEQTAAASHSMGDQAQELQRLMAFFKTQHGETTNTAAPPAPAKPRPELHAMTGKASRPATKPAAKTRPATRPGPVGQNAAATQALEEWEEF</sequence>
<feature type="region of interest" description="Disordered" evidence="4">
    <location>
        <begin position="123"/>
        <end position="184"/>
    </location>
</feature>
<gene>
    <name evidence="6" type="ORF">BN873_450001</name>
</gene>
<dbReference type="InterPro" id="IPR051310">
    <property type="entry name" value="MCP_chemotaxis"/>
</dbReference>
<dbReference type="Proteomes" id="UP000035760">
    <property type="component" value="Unassembled WGS sequence"/>
</dbReference>
<reference evidence="6" key="2">
    <citation type="submission" date="2014-03" db="EMBL/GenBank/DDBJ databases">
        <title>Candidatus Competibacter-lineage genomes retrieved from metagenomes reveal functional metabolic diversity.</title>
        <authorList>
            <person name="McIlroy S.J."/>
            <person name="Albertsen M."/>
            <person name="Andresen E.K."/>
            <person name="Saunders A.M."/>
            <person name="Kristiansen R."/>
            <person name="Stokholm-Bjerregaard M."/>
            <person name="Nielsen K.L."/>
            <person name="Nielsen P.H."/>
        </authorList>
    </citation>
    <scope>NUCLEOTIDE SEQUENCE</scope>
    <source>
        <strain evidence="6">Run_A_D11</strain>
    </source>
</reference>
<evidence type="ECO:0000259" key="5">
    <source>
        <dbReference type="PROSITE" id="PS50111"/>
    </source>
</evidence>
<dbReference type="EMBL" id="CBTJ020000053">
    <property type="protein sequence ID" value="CDI03196.1"/>
    <property type="molecule type" value="Genomic_DNA"/>
</dbReference>
<dbReference type="SUPFAM" id="SSF58104">
    <property type="entry name" value="Methyl-accepting chemotaxis protein (MCP) signaling domain"/>
    <property type="match status" value="1"/>
</dbReference>
<dbReference type="Pfam" id="PF00015">
    <property type="entry name" value="MCPsignal"/>
    <property type="match status" value="1"/>
</dbReference>
<reference evidence="6" key="1">
    <citation type="submission" date="2013-07" db="EMBL/GenBank/DDBJ databases">
        <authorList>
            <person name="McIlroy S."/>
        </authorList>
    </citation>
    <scope>NUCLEOTIDE SEQUENCE [LARGE SCALE GENOMIC DNA]</scope>
    <source>
        <strain evidence="6">Run_A_D11</strain>
    </source>
</reference>
<dbReference type="GO" id="GO:0005886">
    <property type="term" value="C:plasma membrane"/>
    <property type="evidence" value="ECO:0007669"/>
    <property type="project" value="TreeGrafter"/>
</dbReference>
<evidence type="ECO:0000256" key="4">
    <source>
        <dbReference type="SAM" id="MobiDB-lite"/>
    </source>
</evidence>
<evidence type="ECO:0000313" key="6">
    <source>
        <dbReference type="EMBL" id="CDI03196.1"/>
    </source>
</evidence>
<name>W6M5N6_9GAMM</name>
<accession>W6M5N6</accession>
<feature type="domain" description="Methyl-accepting transducer" evidence="5">
    <location>
        <begin position="1"/>
        <end position="105"/>
    </location>
</feature>
<dbReference type="Gene3D" id="1.10.287.950">
    <property type="entry name" value="Methyl-accepting chemotaxis protein"/>
    <property type="match status" value="1"/>
</dbReference>
<proteinExistence type="inferred from homology"/>
<comment type="similarity">
    <text evidence="2">Belongs to the methyl-accepting chemotaxis (MCP) protein family.</text>
</comment>
<dbReference type="GO" id="GO:0004888">
    <property type="term" value="F:transmembrane signaling receptor activity"/>
    <property type="evidence" value="ECO:0007669"/>
    <property type="project" value="TreeGrafter"/>
</dbReference>
<dbReference type="STRING" id="1400863.BN873_450001"/>
<evidence type="ECO:0000256" key="2">
    <source>
        <dbReference type="ARBA" id="ARBA00029447"/>
    </source>
</evidence>
<protein>
    <submittedName>
        <fullName evidence="6">Methyl-accepting chemotaxis sensory transducer</fullName>
    </submittedName>
</protein>
<comment type="caution">
    <text evidence="6">The sequence shown here is derived from an EMBL/GenBank/DDBJ whole genome shotgun (WGS) entry which is preliminary data.</text>
</comment>
<dbReference type="SMART" id="SM00283">
    <property type="entry name" value="MA"/>
    <property type="match status" value="1"/>
</dbReference>
<keyword evidence="7" id="KW-1185">Reference proteome</keyword>
<dbReference type="AlphaFoldDB" id="W6M5N6"/>
<dbReference type="InterPro" id="IPR004089">
    <property type="entry name" value="MCPsignal_dom"/>
</dbReference>
<keyword evidence="1" id="KW-0488">Methylation</keyword>
<evidence type="ECO:0000256" key="1">
    <source>
        <dbReference type="ARBA" id="ARBA00022481"/>
    </source>
</evidence>
<dbReference type="PROSITE" id="PS50111">
    <property type="entry name" value="CHEMOTAXIS_TRANSDUC_2"/>
    <property type="match status" value="1"/>
</dbReference>
<dbReference type="GO" id="GO:0006935">
    <property type="term" value="P:chemotaxis"/>
    <property type="evidence" value="ECO:0007669"/>
    <property type="project" value="TreeGrafter"/>
</dbReference>
<dbReference type="PANTHER" id="PTHR43531">
    <property type="entry name" value="PROTEIN ICFG"/>
    <property type="match status" value="1"/>
</dbReference>
<dbReference type="GO" id="GO:0007165">
    <property type="term" value="P:signal transduction"/>
    <property type="evidence" value="ECO:0007669"/>
    <property type="project" value="UniProtKB-KW"/>
</dbReference>
<feature type="compositionally biased region" description="Low complexity" evidence="4">
    <location>
        <begin position="150"/>
        <end position="165"/>
    </location>
</feature>
<evidence type="ECO:0000256" key="3">
    <source>
        <dbReference type="PROSITE-ProRule" id="PRU00284"/>
    </source>
</evidence>
<keyword evidence="3" id="KW-0807">Transducer</keyword>
<evidence type="ECO:0000313" key="7">
    <source>
        <dbReference type="Proteomes" id="UP000035760"/>
    </source>
</evidence>
<dbReference type="PANTHER" id="PTHR43531:SF14">
    <property type="entry name" value="METHYL-ACCEPTING CHEMOTAXIS PROTEIN I-RELATED"/>
    <property type="match status" value="1"/>
</dbReference>
<organism evidence="6 7">
    <name type="scientific">Candidatus Competibacter denitrificans Run_A_D11</name>
    <dbReference type="NCBI Taxonomy" id="1400863"/>
    <lineage>
        <taxon>Bacteria</taxon>
        <taxon>Pseudomonadati</taxon>
        <taxon>Pseudomonadota</taxon>
        <taxon>Gammaproteobacteria</taxon>
        <taxon>Candidatus Competibacteraceae</taxon>
        <taxon>Candidatus Competibacter</taxon>
    </lineage>
</organism>